<dbReference type="Proteomes" id="UP001162972">
    <property type="component" value="Chromosome 3"/>
</dbReference>
<accession>A0AAD6K2H3</accession>
<dbReference type="PANTHER" id="PTHR31008:SF15">
    <property type="entry name" value="GPI-ANCHORED ADHESIN-LIKE PROTEIN"/>
    <property type="match status" value="1"/>
</dbReference>
<evidence type="ECO:0000313" key="2">
    <source>
        <dbReference type="Proteomes" id="UP001162972"/>
    </source>
</evidence>
<dbReference type="PANTHER" id="PTHR31008">
    <property type="entry name" value="COP1-INTERACTING PROTEIN-RELATED"/>
    <property type="match status" value="1"/>
</dbReference>
<protein>
    <submittedName>
        <fullName evidence="1">Uncharacterized protein</fullName>
    </submittedName>
</protein>
<keyword evidence="2" id="KW-1185">Reference proteome</keyword>
<dbReference type="EMBL" id="JAPFFJ010000012">
    <property type="protein sequence ID" value="KAJ6415790.1"/>
    <property type="molecule type" value="Genomic_DNA"/>
</dbReference>
<dbReference type="AlphaFoldDB" id="A0AAD6K2H3"/>
<name>A0AAD6K2H3_9ROSI</name>
<sequence>MKSNTLLDYAVFELSPNLKRCDLFVSSNGNTEKLVSGSVKPFISHLKFAEEQASQAVQSIKLEFDRHRNAETWFTKGTLERFVRFVSTPEVLEMVNTFDAEMSQLEAAQNIYSQDPLIQGSGDQLSCALDHKGTSGKSTTIL</sequence>
<reference evidence="1 2" key="1">
    <citation type="journal article" date="2023" name="Int. J. Mol. Sci.">
        <title>De Novo Assembly and Annotation of 11 Diverse Shrub Willow (Salix) Genomes Reveals Novel Gene Organization in Sex-Linked Regions.</title>
        <authorList>
            <person name="Hyden B."/>
            <person name="Feng K."/>
            <person name="Yates T.B."/>
            <person name="Jawdy S."/>
            <person name="Cereghino C."/>
            <person name="Smart L.B."/>
            <person name="Muchero W."/>
        </authorList>
    </citation>
    <scope>NUCLEOTIDE SEQUENCE [LARGE SCALE GENOMIC DNA]</scope>
    <source>
        <tissue evidence="1">Shoot tip</tissue>
    </source>
</reference>
<comment type="caution">
    <text evidence="1">The sequence shown here is derived from an EMBL/GenBank/DDBJ whole genome shotgun (WGS) entry which is preliminary data.</text>
</comment>
<gene>
    <name evidence="1" type="ORF">OIU84_004564</name>
</gene>
<evidence type="ECO:0000313" key="1">
    <source>
        <dbReference type="EMBL" id="KAJ6415790.1"/>
    </source>
</evidence>
<organism evidence="1 2">
    <name type="scientific">Salix udensis</name>
    <dbReference type="NCBI Taxonomy" id="889485"/>
    <lineage>
        <taxon>Eukaryota</taxon>
        <taxon>Viridiplantae</taxon>
        <taxon>Streptophyta</taxon>
        <taxon>Embryophyta</taxon>
        <taxon>Tracheophyta</taxon>
        <taxon>Spermatophyta</taxon>
        <taxon>Magnoliopsida</taxon>
        <taxon>eudicotyledons</taxon>
        <taxon>Gunneridae</taxon>
        <taxon>Pentapetalae</taxon>
        <taxon>rosids</taxon>
        <taxon>fabids</taxon>
        <taxon>Malpighiales</taxon>
        <taxon>Salicaceae</taxon>
        <taxon>Saliceae</taxon>
        <taxon>Salix</taxon>
    </lineage>
</organism>
<proteinExistence type="predicted"/>